<gene>
    <name evidence="1" type="ORF">C0630_03575</name>
</gene>
<dbReference type="PANTHER" id="PTHR45825">
    <property type="entry name" value="GRANULE-BOUND STARCH SYNTHASE 1, CHLOROPLASTIC/AMYLOPLASTIC"/>
    <property type="match status" value="1"/>
</dbReference>
<evidence type="ECO:0000313" key="2">
    <source>
        <dbReference type="Proteomes" id="UP000235015"/>
    </source>
</evidence>
<dbReference type="EMBL" id="PKUN01000002">
    <property type="protein sequence ID" value="PLX63239.1"/>
    <property type="molecule type" value="Genomic_DNA"/>
</dbReference>
<comment type="caution">
    <text evidence="1">The sequence shown here is derived from an EMBL/GenBank/DDBJ whole genome shotgun (WGS) entry which is preliminary data.</text>
</comment>
<dbReference type="AlphaFoldDB" id="A0A2N6D0P7"/>
<dbReference type="Gene3D" id="3.40.50.2000">
    <property type="entry name" value="Glycogen Phosphorylase B"/>
    <property type="match status" value="1"/>
</dbReference>
<sequence length="209" mass="22822">MQSELNLPLDEHDLLIGYLATGRDTSEPEQIASLLQTIAPDTPIHILAAAGENDPALQPLLDSAERFPQRLSVRHATDEARWHRILAGSDCLLMPARHYPSALQAQCALSYGTVPIAHASTSIREIVTDATPANLLHGSASGFLYYKTTPEQLADAISRASTFRAKPAIWWQKLALQGMAQSFHAAETTNRYLQCYQSAIDNPVATPAH</sequence>
<accession>A0A2N6D0P7</accession>
<reference evidence="1 2" key="1">
    <citation type="submission" date="2017-11" db="EMBL/GenBank/DDBJ databases">
        <title>Genome-resolved metagenomics identifies genetic mobility, metabolic interactions, and unexpected diversity in perchlorate-reducing communities.</title>
        <authorList>
            <person name="Barnum T.P."/>
            <person name="Figueroa I.A."/>
            <person name="Carlstrom C.I."/>
            <person name="Lucas L.N."/>
            <person name="Engelbrektson A.L."/>
            <person name="Coates J.D."/>
        </authorList>
    </citation>
    <scope>NUCLEOTIDE SEQUENCE [LARGE SCALE GENOMIC DNA]</scope>
    <source>
        <strain evidence="1">BM301</strain>
    </source>
</reference>
<evidence type="ECO:0000313" key="1">
    <source>
        <dbReference type="EMBL" id="PLX63239.1"/>
    </source>
</evidence>
<dbReference type="SUPFAM" id="SSF53756">
    <property type="entry name" value="UDP-Glycosyltransferase/glycogen phosphorylase"/>
    <property type="match status" value="1"/>
</dbReference>
<protein>
    <recommendedName>
        <fullName evidence="3">Glycosyl transferase family 1 domain-containing protein</fullName>
    </recommendedName>
</protein>
<dbReference type="RefSeq" id="WP_273437837.1">
    <property type="nucleotide sequence ID" value="NZ_PKUN01000002.1"/>
</dbReference>
<proteinExistence type="predicted"/>
<name>A0A2N6D0P7_9GAMM</name>
<organism evidence="1 2">
    <name type="scientific">Sedimenticola selenatireducens</name>
    <dbReference type="NCBI Taxonomy" id="191960"/>
    <lineage>
        <taxon>Bacteria</taxon>
        <taxon>Pseudomonadati</taxon>
        <taxon>Pseudomonadota</taxon>
        <taxon>Gammaproteobacteria</taxon>
        <taxon>Chromatiales</taxon>
        <taxon>Sedimenticolaceae</taxon>
        <taxon>Sedimenticola</taxon>
    </lineage>
</organism>
<dbReference type="PANTHER" id="PTHR45825:SF11">
    <property type="entry name" value="ALPHA AMYLASE DOMAIN-CONTAINING PROTEIN"/>
    <property type="match status" value="1"/>
</dbReference>
<dbReference type="Proteomes" id="UP000235015">
    <property type="component" value="Unassembled WGS sequence"/>
</dbReference>
<evidence type="ECO:0008006" key="3">
    <source>
        <dbReference type="Google" id="ProtNLM"/>
    </source>
</evidence>